<accession>A0A3P3DZZ9</accession>
<feature type="region of interest" description="Disordered" evidence="1">
    <location>
        <begin position="1"/>
        <end position="126"/>
    </location>
</feature>
<dbReference type="SMART" id="SM00849">
    <property type="entry name" value="Lactamase_B"/>
    <property type="match status" value="1"/>
</dbReference>
<feature type="compositionally biased region" description="Low complexity" evidence="1">
    <location>
        <begin position="8"/>
        <end position="19"/>
    </location>
</feature>
<evidence type="ECO:0000256" key="1">
    <source>
        <dbReference type="SAM" id="MobiDB-lite"/>
    </source>
</evidence>
<name>A0A3P3DZZ9_9BURK</name>
<feature type="compositionally biased region" description="Polar residues" evidence="1">
    <location>
        <begin position="463"/>
        <end position="480"/>
    </location>
</feature>
<feature type="region of interest" description="Disordered" evidence="1">
    <location>
        <begin position="454"/>
        <end position="480"/>
    </location>
</feature>
<dbReference type="EMBL" id="RQXU01000050">
    <property type="protein sequence ID" value="RRH79534.1"/>
    <property type="molecule type" value="Genomic_DNA"/>
</dbReference>
<dbReference type="Pfam" id="PF00753">
    <property type="entry name" value="Lactamase_B"/>
    <property type="match status" value="1"/>
</dbReference>
<dbReference type="InterPro" id="IPR036866">
    <property type="entry name" value="RibonucZ/Hydroxyglut_hydro"/>
</dbReference>
<reference evidence="3 4" key="1">
    <citation type="submission" date="2018-11" db="EMBL/GenBank/DDBJ databases">
        <title>The genome of Variovorax sp T529.</title>
        <authorList>
            <person name="Gao J."/>
        </authorList>
    </citation>
    <scope>NUCLEOTIDE SEQUENCE [LARGE SCALE GENOMIC DNA]</scope>
    <source>
        <strain evidence="3 4">T529</strain>
    </source>
</reference>
<dbReference type="AlphaFoldDB" id="A0A3P3DZZ9"/>
<proteinExistence type="predicted"/>
<organism evidence="3 4">
    <name type="scientific">Variovorax beijingensis</name>
    <dbReference type="NCBI Taxonomy" id="2496117"/>
    <lineage>
        <taxon>Bacteria</taxon>
        <taxon>Pseudomonadati</taxon>
        <taxon>Pseudomonadota</taxon>
        <taxon>Betaproteobacteria</taxon>
        <taxon>Burkholderiales</taxon>
        <taxon>Comamonadaceae</taxon>
        <taxon>Variovorax</taxon>
    </lineage>
</organism>
<dbReference type="SUPFAM" id="SSF56281">
    <property type="entry name" value="Metallo-hydrolase/oxidoreductase"/>
    <property type="match status" value="1"/>
</dbReference>
<dbReference type="Gene3D" id="3.60.15.10">
    <property type="entry name" value="Ribonuclease Z/Hydroxyacylglutathione hydrolase-like"/>
    <property type="match status" value="1"/>
</dbReference>
<evidence type="ECO:0000313" key="3">
    <source>
        <dbReference type="EMBL" id="RRH79534.1"/>
    </source>
</evidence>
<dbReference type="GO" id="GO:0016787">
    <property type="term" value="F:hydrolase activity"/>
    <property type="evidence" value="ECO:0007669"/>
    <property type="project" value="UniProtKB-KW"/>
</dbReference>
<evidence type="ECO:0000313" key="4">
    <source>
        <dbReference type="Proteomes" id="UP000271590"/>
    </source>
</evidence>
<dbReference type="Proteomes" id="UP000271590">
    <property type="component" value="Unassembled WGS sequence"/>
</dbReference>
<sequence>MDRHRAPRSQIASRSSTRSCSRRSRLATRGTSRPPAMRTPLCEPTSPCPSGNAEGSRSCRRNFPAAPQAKRPRGRSGVKPSTRTSRPRPSRSTGGARPRSGTADARSTAGRSPRTSAMRGIRARPERCGTRCSSAIDATPMAPCNAFETHGHWKSIMKTVLNHRRIFPALLTSMLVLSCGGGDSRGSGGFWIPGGGGGGNPEDPPAQPAAPVFRAAGLVYGTPVATSDDKGNDTVSIPVLTQSGARSLSVAVPTAKMAALLANLVPGNLVDWIPGSDAAAVTVPADPTPIFNVILAKGKSPAAQFNLKKYGAAVGRNDNAPGPMVAAGWVYDKTGTTITVGDGRNLTADQAGRPYAQPIRRYEETYAVSPDVKVFNVNTADYAKSTVSDFASIPVTASYDYGTTSRQSAYLLFDNNYLAADTAKVVAIWYFTPQSTTDGKPVWDVPTLSTMLDDKGSDPVSGQPYNKINATSPASAPYSRSTEPFEMVKNTLYYVGDNEVASYLLKADMGTPNDLSDDKVIKVDAGWPNSGYQYWRNMELVGVDPRSVTDIWLTHGHSDHYGTVVEQLRMMDNAGKPIALWASKEDAVGVTSDLQGNTWNITGALPASETVIRERISHSYEYDKWYDYGNVKIMVIWSPGHTPGSTNMLFKVKNPDDGKFYTFGYHGGYGFNGLNSPTAANGWLRLSFQHGFSYLQNTLDVDFVAPQHTNQFPIVEVYQALKAYNRDPANAGAQLTMLDAMRSKVFDSPAVGGVNITGEFSNQLEKRRSVASYAASDAANATYKSIETSGPFKPGREAGLTSVSARILDDGKIIQGFVGPQNKNPKLPLLANGITTSTDQYVNDPGGYYVQVAIDVQDTVYKGYIPEGFTQFSPGLGATITYKGGPVESVHADKGTFHPPEYLRTQRLSSLADAQAVLATIAKGQTKTISLTRASEIVVPAIVTQTFQ</sequence>
<feature type="compositionally biased region" description="Low complexity" evidence="1">
    <location>
        <begin position="90"/>
        <end position="102"/>
    </location>
</feature>
<comment type="caution">
    <text evidence="3">The sequence shown here is derived from an EMBL/GenBank/DDBJ whole genome shotgun (WGS) entry which is preliminary data.</text>
</comment>
<gene>
    <name evidence="3" type="ORF">EH244_31835</name>
</gene>
<feature type="domain" description="Metallo-beta-lactamase" evidence="2">
    <location>
        <begin position="528"/>
        <end position="708"/>
    </location>
</feature>
<keyword evidence="3" id="KW-0378">Hydrolase</keyword>
<evidence type="ECO:0000259" key="2">
    <source>
        <dbReference type="SMART" id="SM00849"/>
    </source>
</evidence>
<dbReference type="InterPro" id="IPR001279">
    <property type="entry name" value="Metallo-B-lactamas"/>
</dbReference>
<protein>
    <submittedName>
        <fullName evidence="3">MBL fold metallo-hydrolase</fullName>
    </submittedName>
</protein>